<protein>
    <submittedName>
        <fullName evidence="2">Uncharacterized protein</fullName>
    </submittedName>
</protein>
<keyword evidence="3" id="KW-1185">Reference proteome</keyword>
<proteinExistence type="predicted"/>
<name>W9RFS5_9ROSA</name>
<gene>
    <name evidence="2" type="ORF">L484_023847</name>
</gene>
<evidence type="ECO:0000256" key="1">
    <source>
        <dbReference type="SAM" id="MobiDB-lite"/>
    </source>
</evidence>
<reference evidence="3" key="1">
    <citation type="submission" date="2013-01" db="EMBL/GenBank/DDBJ databases">
        <title>Draft Genome Sequence of a Mulberry Tree, Morus notabilis C.K. Schneid.</title>
        <authorList>
            <person name="He N."/>
            <person name="Zhao S."/>
        </authorList>
    </citation>
    <scope>NUCLEOTIDE SEQUENCE</scope>
</reference>
<sequence>MHVEPKGIDDEELVPDHSAAKRDARELTPEKKVGLASHKSASEKEIGIMKQPRPRHRVFGLCSRRNSLEKMICEGGGDIFRIFVDY</sequence>
<accession>W9RFS5</accession>
<organism evidence="2 3">
    <name type="scientific">Morus notabilis</name>
    <dbReference type="NCBI Taxonomy" id="981085"/>
    <lineage>
        <taxon>Eukaryota</taxon>
        <taxon>Viridiplantae</taxon>
        <taxon>Streptophyta</taxon>
        <taxon>Embryophyta</taxon>
        <taxon>Tracheophyta</taxon>
        <taxon>Spermatophyta</taxon>
        <taxon>Magnoliopsida</taxon>
        <taxon>eudicotyledons</taxon>
        <taxon>Gunneridae</taxon>
        <taxon>Pentapetalae</taxon>
        <taxon>rosids</taxon>
        <taxon>fabids</taxon>
        <taxon>Rosales</taxon>
        <taxon>Moraceae</taxon>
        <taxon>Moreae</taxon>
        <taxon>Morus</taxon>
    </lineage>
</organism>
<feature type="region of interest" description="Disordered" evidence="1">
    <location>
        <begin position="1"/>
        <end position="49"/>
    </location>
</feature>
<dbReference type="EMBL" id="KE344611">
    <property type="protein sequence ID" value="EXB70661.1"/>
    <property type="molecule type" value="Genomic_DNA"/>
</dbReference>
<feature type="compositionally biased region" description="Basic and acidic residues" evidence="1">
    <location>
        <begin position="1"/>
        <end position="33"/>
    </location>
</feature>
<dbReference type="Proteomes" id="UP000030645">
    <property type="component" value="Unassembled WGS sequence"/>
</dbReference>
<evidence type="ECO:0000313" key="2">
    <source>
        <dbReference type="EMBL" id="EXB70661.1"/>
    </source>
</evidence>
<dbReference type="AlphaFoldDB" id="W9RFS5"/>
<evidence type="ECO:0000313" key="3">
    <source>
        <dbReference type="Proteomes" id="UP000030645"/>
    </source>
</evidence>